<dbReference type="PANTHER" id="PTHR30531">
    <property type="entry name" value="FLAGELLAR BIOSYNTHETIC PROTEIN FLHB"/>
    <property type="match status" value="1"/>
</dbReference>
<dbReference type="Proteomes" id="UP000603317">
    <property type="component" value="Unassembled WGS sequence"/>
</dbReference>
<dbReference type="InterPro" id="IPR006135">
    <property type="entry name" value="T3SS_substrate_exporter"/>
</dbReference>
<feature type="compositionally biased region" description="Basic and acidic residues" evidence="2">
    <location>
        <begin position="10"/>
        <end position="27"/>
    </location>
</feature>
<name>A0ABQ1F0P0_9SPHN</name>
<feature type="region of interest" description="Disordered" evidence="2">
    <location>
        <begin position="1"/>
        <end position="27"/>
    </location>
</feature>
<protein>
    <submittedName>
        <fullName evidence="4">Flagellar biosynthesis protein FlhB</fullName>
    </submittedName>
</protein>
<feature type="transmembrane region" description="Helical" evidence="3">
    <location>
        <begin position="150"/>
        <end position="170"/>
    </location>
</feature>
<keyword evidence="3" id="KW-1133">Transmembrane helix</keyword>
<keyword evidence="3" id="KW-0472">Membrane</keyword>
<dbReference type="PRINTS" id="PR00950">
    <property type="entry name" value="TYPE3IMSPROT"/>
</dbReference>
<feature type="region of interest" description="Disordered" evidence="2">
    <location>
        <begin position="357"/>
        <end position="380"/>
    </location>
</feature>
<accession>A0ABQ1F0P0</accession>
<evidence type="ECO:0000256" key="1">
    <source>
        <dbReference type="ARBA" id="ARBA00010690"/>
    </source>
</evidence>
<dbReference type="InterPro" id="IPR029025">
    <property type="entry name" value="T3SS_substrate_exporter_C"/>
</dbReference>
<dbReference type="SUPFAM" id="SSF160544">
    <property type="entry name" value="EscU C-terminal domain-like"/>
    <property type="match status" value="1"/>
</dbReference>
<evidence type="ECO:0000313" key="5">
    <source>
        <dbReference type="Proteomes" id="UP000603317"/>
    </source>
</evidence>
<dbReference type="Gene3D" id="3.40.1690.10">
    <property type="entry name" value="secretion proteins EscU"/>
    <property type="match status" value="1"/>
</dbReference>
<sequence>MADQPPGGGEKTEDPTQKRLRDSAKKGDVLQSKELGTALVMMGGTLMFALFGGGLIGSTESVVASGLSIAPTDIEEFDMGGRTLRLLAPLALPFGGLAALLMLAAIATPASLGSLGWRASALKPKGSKLSPLAGLKRMFGMHALIELTKALAKVSVMGAVGAYIIFAAMPEMVQLGAGNVNSSVSSFGELFIYTMLAMSGCLVLIAMIDVPAQIFQRTKKLKMTKQEVKDEHKETEGSPELKQAVRQRQHEMMSGGARKAVEEATVLLVNPTHFAVALRYDQARDAAPVVLARGRDAVAQAMRSLAEEAKVPILQYPELTRAIYFTSKANQIVDERLYMAVAALLAFIYRLDAKMASKSDKPDIEVPDDLRFDSDGTRKS</sequence>
<dbReference type="Pfam" id="PF01312">
    <property type="entry name" value="Bac_export_2"/>
    <property type="match status" value="1"/>
</dbReference>
<gene>
    <name evidence="4" type="primary">flhB</name>
    <name evidence="4" type="ORF">GCM10010923_00170</name>
</gene>
<keyword evidence="5" id="KW-1185">Reference proteome</keyword>
<dbReference type="EMBL" id="BMID01000001">
    <property type="protein sequence ID" value="GFZ96346.1"/>
    <property type="molecule type" value="Genomic_DNA"/>
</dbReference>
<comment type="similarity">
    <text evidence="1">Belongs to the type III secretion exporter family.</text>
</comment>
<feature type="transmembrane region" description="Helical" evidence="3">
    <location>
        <begin position="35"/>
        <end position="56"/>
    </location>
</feature>
<dbReference type="Gene3D" id="6.10.250.2080">
    <property type="match status" value="1"/>
</dbReference>
<feature type="transmembrane region" description="Helical" evidence="3">
    <location>
        <begin position="86"/>
        <end position="108"/>
    </location>
</feature>
<dbReference type="PANTHER" id="PTHR30531:SF12">
    <property type="entry name" value="FLAGELLAR BIOSYNTHETIC PROTEIN FLHB"/>
    <property type="match status" value="1"/>
</dbReference>
<dbReference type="RefSeq" id="WP_188640768.1">
    <property type="nucleotide sequence ID" value="NZ_BMID01000001.1"/>
</dbReference>
<keyword evidence="4" id="KW-0966">Cell projection</keyword>
<proteinExistence type="inferred from homology"/>
<keyword evidence="4" id="KW-0282">Flagellum</keyword>
<keyword evidence="4" id="KW-0969">Cilium</keyword>
<keyword evidence="3" id="KW-0812">Transmembrane</keyword>
<feature type="transmembrane region" description="Helical" evidence="3">
    <location>
        <begin position="190"/>
        <end position="215"/>
    </location>
</feature>
<organism evidence="4 5">
    <name type="scientific">Blastomonas marina</name>
    <dbReference type="NCBI Taxonomy" id="1867408"/>
    <lineage>
        <taxon>Bacteria</taxon>
        <taxon>Pseudomonadati</taxon>
        <taxon>Pseudomonadota</taxon>
        <taxon>Alphaproteobacteria</taxon>
        <taxon>Sphingomonadales</taxon>
        <taxon>Sphingomonadaceae</taxon>
        <taxon>Blastomonas</taxon>
    </lineage>
</organism>
<reference evidence="5" key="1">
    <citation type="journal article" date="2019" name="Int. J. Syst. Evol. Microbiol.">
        <title>The Global Catalogue of Microorganisms (GCM) 10K type strain sequencing project: providing services to taxonomists for standard genome sequencing and annotation.</title>
        <authorList>
            <consortium name="The Broad Institute Genomics Platform"/>
            <consortium name="The Broad Institute Genome Sequencing Center for Infectious Disease"/>
            <person name="Wu L."/>
            <person name="Ma J."/>
        </authorList>
    </citation>
    <scope>NUCLEOTIDE SEQUENCE [LARGE SCALE GENOMIC DNA]</scope>
    <source>
        <strain evidence="5">CGMCC 1.15297</strain>
    </source>
</reference>
<evidence type="ECO:0000313" key="4">
    <source>
        <dbReference type="EMBL" id="GFZ96346.1"/>
    </source>
</evidence>
<evidence type="ECO:0000256" key="2">
    <source>
        <dbReference type="SAM" id="MobiDB-lite"/>
    </source>
</evidence>
<evidence type="ECO:0000256" key="3">
    <source>
        <dbReference type="SAM" id="Phobius"/>
    </source>
</evidence>
<comment type="caution">
    <text evidence="4">The sequence shown here is derived from an EMBL/GenBank/DDBJ whole genome shotgun (WGS) entry which is preliminary data.</text>
</comment>